<dbReference type="AlphaFoldDB" id="A0A1Y1I432"/>
<dbReference type="InterPro" id="IPR002347">
    <property type="entry name" value="SDR_fam"/>
</dbReference>
<dbReference type="Proteomes" id="UP000054558">
    <property type="component" value="Unassembled WGS sequence"/>
</dbReference>
<dbReference type="Pfam" id="PF00106">
    <property type="entry name" value="adh_short"/>
    <property type="match status" value="1"/>
</dbReference>
<name>A0A1Y1I432_KLENI</name>
<protein>
    <submittedName>
        <fullName evidence="1">Uncharacterized protein</fullName>
    </submittedName>
</protein>
<organism evidence="1 2">
    <name type="scientific">Klebsormidium nitens</name>
    <name type="common">Green alga</name>
    <name type="synonym">Ulothrix nitens</name>
    <dbReference type="NCBI Taxonomy" id="105231"/>
    <lineage>
        <taxon>Eukaryota</taxon>
        <taxon>Viridiplantae</taxon>
        <taxon>Streptophyta</taxon>
        <taxon>Klebsormidiophyceae</taxon>
        <taxon>Klebsormidiales</taxon>
        <taxon>Klebsormidiaceae</taxon>
        <taxon>Klebsormidium</taxon>
    </lineage>
</organism>
<dbReference type="OMA" id="QYSPVPH"/>
<dbReference type="Gene3D" id="3.40.50.720">
    <property type="entry name" value="NAD(P)-binding Rossmann-like Domain"/>
    <property type="match status" value="1"/>
</dbReference>
<reference evidence="1 2" key="1">
    <citation type="journal article" date="2014" name="Nat. Commun.">
        <title>Klebsormidium flaccidum genome reveals primary factors for plant terrestrial adaptation.</title>
        <authorList>
            <person name="Hori K."/>
            <person name="Maruyama F."/>
            <person name="Fujisawa T."/>
            <person name="Togashi T."/>
            <person name="Yamamoto N."/>
            <person name="Seo M."/>
            <person name="Sato S."/>
            <person name="Yamada T."/>
            <person name="Mori H."/>
            <person name="Tajima N."/>
            <person name="Moriyama T."/>
            <person name="Ikeuchi M."/>
            <person name="Watanabe M."/>
            <person name="Wada H."/>
            <person name="Kobayashi K."/>
            <person name="Saito M."/>
            <person name="Masuda T."/>
            <person name="Sasaki-Sekimoto Y."/>
            <person name="Mashiguchi K."/>
            <person name="Awai K."/>
            <person name="Shimojima M."/>
            <person name="Masuda S."/>
            <person name="Iwai M."/>
            <person name="Nobusawa T."/>
            <person name="Narise T."/>
            <person name="Kondo S."/>
            <person name="Saito H."/>
            <person name="Sato R."/>
            <person name="Murakawa M."/>
            <person name="Ihara Y."/>
            <person name="Oshima-Yamada Y."/>
            <person name="Ohtaka K."/>
            <person name="Satoh M."/>
            <person name="Sonobe K."/>
            <person name="Ishii M."/>
            <person name="Ohtani R."/>
            <person name="Kanamori-Sato M."/>
            <person name="Honoki R."/>
            <person name="Miyazaki D."/>
            <person name="Mochizuki H."/>
            <person name="Umetsu J."/>
            <person name="Higashi K."/>
            <person name="Shibata D."/>
            <person name="Kamiya Y."/>
            <person name="Sato N."/>
            <person name="Nakamura Y."/>
            <person name="Tabata S."/>
            <person name="Ida S."/>
            <person name="Kurokawa K."/>
            <person name="Ohta H."/>
        </authorList>
    </citation>
    <scope>NUCLEOTIDE SEQUENCE [LARGE SCALE GENOMIC DNA]</scope>
    <source>
        <strain evidence="1 2">NIES-2285</strain>
    </source>
</reference>
<dbReference type="InterPro" id="IPR036291">
    <property type="entry name" value="NAD(P)-bd_dom_sf"/>
</dbReference>
<dbReference type="EMBL" id="DF237118">
    <property type="protein sequence ID" value="GAQ83931.1"/>
    <property type="molecule type" value="Genomic_DNA"/>
</dbReference>
<sequence>MAGGQEGVVVVVGAGPGISQAVARKFGRENFKVALLGRREASLAELCDKLKELGITAKGYVADAGDFAALKQAMEQLTEELGSPTVLVYNAAGGMTTMALPKDLDPETLVQDFRVSSAGALAAVQQVLPAFRKAGGGTILLTGGILAIEPLWPIMCSLSAGKAAVRNLGFALYKDLLEENIHVATVTVCGRVEPGSGELDPDHIADIYWELHTEKKEQWRREVYVPKDAGGHIKV</sequence>
<dbReference type="OrthoDB" id="5336600at2759"/>
<dbReference type="SUPFAM" id="SSF51735">
    <property type="entry name" value="NAD(P)-binding Rossmann-fold domains"/>
    <property type="match status" value="1"/>
</dbReference>
<evidence type="ECO:0000313" key="1">
    <source>
        <dbReference type="EMBL" id="GAQ83931.1"/>
    </source>
</evidence>
<dbReference type="PANTHER" id="PTHR43431:SF1">
    <property type="entry name" value="OS08G0476300 PROTEIN"/>
    <property type="match status" value="1"/>
</dbReference>
<gene>
    <name evidence="1" type="ORF">KFL_001690090</name>
</gene>
<evidence type="ECO:0000313" key="2">
    <source>
        <dbReference type="Proteomes" id="UP000054558"/>
    </source>
</evidence>
<accession>A0A1Y1I432</accession>
<dbReference type="PRINTS" id="PR00081">
    <property type="entry name" value="GDHRDH"/>
</dbReference>
<proteinExistence type="predicted"/>
<dbReference type="PANTHER" id="PTHR43431">
    <property type="entry name" value="OXIDOREDUCTASE, SHORT CHAIN DEHYDROGENASE/REDUCTASE FAMILY (AFU_ORTHOLOGUE AFUA_5G14000)"/>
    <property type="match status" value="1"/>
</dbReference>
<keyword evidence="2" id="KW-1185">Reference proteome</keyword>
<dbReference type="STRING" id="105231.A0A1Y1I432"/>